<gene>
    <name evidence="1" type="ORF">NEICINOT_03184</name>
</gene>
<organism evidence="1 2">
    <name type="scientific">Neisseria cinerea ATCC 14685</name>
    <dbReference type="NCBI Taxonomy" id="546262"/>
    <lineage>
        <taxon>Bacteria</taxon>
        <taxon>Pseudomonadati</taxon>
        <taxon>Pseudomonadota</taxon>
        <taxon>Betaproteobacteria</taxon>
        <taxon>Neisseriales</taxon>
        <taxon>Neisseriaceae</taxon>
        <taxon>Neisseria</taxon>
    </lineage>
</organism>
<reference evidence="1 2" key="1">
    <citation type="submission" date="2009-10" db="EMBL/GenBank/DDBJ databases">
        <authorList>
            <person name="Weinstock G."/>
            <person name="Sodergren E."/>
            <person name="Clifton S."/>
            <person name="Fulton L."/>
            <person name="Fulton B."/>
            <person name="Courtney L."/>
            <person name="Fronick C."/>
            <person name="Harrison M."/>
            <person name="Strong C."/>
            <person name="Farmer C."/>
            <person name="Delahaunty K."/>
            <person name="Markovic C."/>
            <person name="Hall O."/>
            <person name="Minx P."/>
            <person name="Tomlinson C."/>
            <person name="Mitreva M."/>
            <person name="Nelson J."/>
            <person name="Hou S."/>
            <person name="Wollam A."/>
            <person name="Pepin K.H."/>
            <person name="Johnson M."/>
            <person name="Bhonagiri V."/>
            <person name="Nash W.E."/>
            <person name="Warren W."/>
            <person name="Chinwalla A."/>
            <person name="Mardis E.R."/>
            <person name="Wilson R.K."/>
        </authorList>
    </citation>
    <scope>NUCLEOTIDE SEQUENCE [LARGE SCALE GENOMIC DNA]</scope>
    <source>
        <strain evidence="1 2">ATCC 14685</strain>
    </source>
</reference>
<sequence>MRHGADGGNAEFFGEINVASPAYDAGGGFKQGAYDVFLPWEVVAAACAEVGNQEGRIVRILCGGYFFQTRGFGLKPAFAFFYDCRGFQAAEVKFVDNGKDEDFKEHRLNHGAFDTDVQTAFGIGVDFDKAALELEEFEIVDEIAFNETQAAEVAEFVMGEAQLAE</sequence>
<protein>
    <submittedName>
        <fullName evidence="1">Uncharacterized protein</fullName>
    </submittedName>
</protein>
<evidence type="ECO:0000313" key="1">
    <source>
        <dbReference type="EMBL" id="EEZ72751.1"/>
    </source>
</evidence>
<proteinExistence type="predicted"/>
<dbReference type="EMBL" id="ACDY02000001">
    <property type="protein sequence ID" value="EEZ72751.1"/>
    <property type="molecule type" value="Genomic_DNA"/>
</dbReference>
<evidence type="ECO:0000313" key="2">
    <source>
        <dbReference type="Proteomes" id="UP000003294"/>
    </source>
</evidence>
<name>D0W0L7_NEICI</name>
<dbReference type="STRING" id="546262.NEICINOT_03184"/>
<dbReference type="AlphaFoldDB" id="D0W0L7"/>
<comment type="caution">
    <text evidence="1">The sequence shown here is derived from an EMBL/GenBank/DDBJ whole genome shotgun (WGS) entry which is preliminary data.</text>
</comment>
<accession>D0W0L7</accession>
<dbReference type="Proteomes" id="UP000003294">
    <property type="component" value="Unassembled WGS sequence"/>
</dbReference>